<dbReference type="OrthoDB" id="5769308at2"/>
<dbReference type="RefSeq" id="WP_083626999.1">
    <property type="nucleotide sequence ID" value="NZ_LR734888.1"/>
</dbReference>
<dbReference type="AlphaFoldDB" id="A0A7Z9C236"/>
<comment type="caution">
    <text evidence="1">The sequence shown here is derived from an EMBL/GenBank/DDBJ whole genome shotgun (WGS) entry which is preliminary data.</text>
</comment>
<gene>
    <name evidence="1" type="ORF">PL8927_900118</name>
</gene>
<accession>A0A7Z9C236</accession>
<dbReference type="Gene3D" id="1.20.1220.20">
    <property type="entry name" value="Uncharcterised protein PF01724"/>
    <property type="match status" value="1"/>
</dbReference>
<keyword evidence="2" id="KW-1185">Reference proteome</keyword>
<evidence type="ECO:0000313" key="2">
    <source>
        <dbReference type="Proteomes" id="UP000184550"/>
    </source>
</evidence>
<dbReference type="InterPro" id="IPR002636">
    <property type="entry name" value="DUF29"/>
</dbReference>
<evidence type="ECO:0000313" key="1">
    <source>
        <dbReference type="EMBL" id="VXD25830.1"/>
    </source>
</evidence>
<evidence type="ECO:0008006" key="3">
    <source>
        <dbReference type="Google" id="ProtNLM"/>
    </source>
</evidence>
<dbReference type="EMBL" id="CZCU02000169">
    <property type="protein sequence ID" value="VXD25830.1"/>
    <property type="molecule type" value="Genomic_DNA"/>
</dbReference>
<reference evidence="1" key="1">
    <citation type="submission" date="2019-10" db="EMBL/GenBank/DDBJ databases">
        <authorList>
            <consortium name="Genoscope - CEA"/>
            <person name="William W."/>
        </authorList>
    </citation>
    <scope>NUCLEOTIDE SEQUENCE [LARGE SCALE GENOMIC DNA]</scope>
    <source>
        <strain evidence="1">BBR_PRJEB10992</strain>
    </source>
</reference>
<dbReference type="Pfam" id="PF01724">
    <property type="entry name" value="DUF29"/>
    <property type="match status" value="1"/>
</dbReference>
<sequence>MAEIIPKNDTLYEQDFVAWCEDTVAKLRKRELDYLDFDNLIEEVESLGRSDRRELRNRLMVMLAHILQRIYVNSPENFNEWEVTIIEQRRQIRYLLEDSPSLKPYLAEILAKVYANALESVRFEYKQTEFPETWQFDVQTDVLLYKKYWEDK</sequence>
<protein>
    <recommendedName>
        <fullName evidence="3">DUF29 domain-containing protein</fullName>
    </recommendedName>
</protein>
<dbReference type="Proteomes" id="UP000184550">
    <property type="component" value="Unassembled WGS sequence"/>
</dbReference>
<dbReference type="PANTHER" id="PTHR34235">
    <property type="entry name" value="SLR1203 PROTEIN-RELATED"/>
    <property type="match status" value="1"/>
</dbReference>
<organism evidence="1 2">
    <name type="scientific">Planktothrix serta PCC 8927</name>
    <dbReference type="NCBI Taxonomy" id="671068"/>
    <lineage>
        <taxon>Bacteria</taxon>
        <taxon>Bacillati</taxon>
        <taxon>Cyanobacteriota</taxon>
        <taxon>Cyanophyceae</taxon>
        <taxon>Oscillatoriophycideae</taxon>
        <taxon>Oscillatoriales</taxon>
        <taxon>Microcoleaceae</taxon>
        <taxon>Planktothrix</taxon>
    </lineage>
</organism>
<proteinExistence type="predicted"/>
<name>A0A7Z9C236_9CYAN</name>